<feature type="region of interest" description="Disordered" evidence="1">
    <location>
        <begin position="1"/>
        <end position="23"/>
    </location>
</feature>
<dbReference type="EMBL" id="CAFBNE010000016">
    <property type="protein sequence ID" value="CAB4938605.1"/>
    <property type="molecule type" value="Genomic_DNA"/>
</dbReference>
<proteinExistence type="predicted"/>
<evidence type="ECO:0000256" key="2">
    <source>
        <dbReference type="SAM" id="Phobius"/>
    </source>
</evidence>
<keyword evidence="2" id="KW-0812">Transmembrane</keyword>
<dbReference type="AlphaFoldDB" id="A0A6J7J5S3"/>
<feature type="transmembrane region" description="Helical" evidence="2">
    <location>
        <begin position="35"/>
        <end position="54"/>
    </location>
</feature>
<protein>
    <submittedName>
        <fullName evidence="3">Unannotated protein</fullName>
    </submittedName>
</protein>
<sequence>MNSPSPHHAQAPNESESARPVPTYPWRRLPHPIRWIAVAVVGGATLLTGVVLLVLPGPGIPLIILGLLILASEFAWAERTLHQVRRRSAAALSTLTRRSTRRESSQ</sequence>
<keyword evidence="2" id="KW-1133">Transmembrane helix</keyword>
<accession>A0A6J7J5S3</accession>
<reference evidence="3" key="1">
    <citation type="submission" date="2020-05" db="EMBL/GenBank/DDBJ databases">
        <authorList>
            <person name="Chiriac C."/>
            <person name="Salcher M."/>
            <person name="Ghai R."/>
            <person name="Kavagutti S V."/>
        </authorList>
    </citation>
    <scope>NUCLEOTIDE SEQUENCE</scope>
</reference>
<evidence type="ECO:0000256" key="1">
    <source>
        <dbReference type="SAM" id="MobiDB-lite"/>
    </source>
</evidence>
<dbReference type="InterPro" id="IPR019099">
    <property type="entry name" value="Uncharacterised_PGPGW_TM"/>
</dbReference>
<evidence type="ECO:0000313" key="3">
    <source>
        <dbReference type="EMBL" id="CAB4938605.1"/>
    </source>
</evidence>
<feature type="transmembrane region" description="Helical" evidence="2">
    <location>
        <begin position="60"/>
        <end position="77"/>
    </location>
</feature>
<gene>
    <name evidence="3" type="ORF">UFOPK3772_00749</name>
</gene>
<dbReference type="Pfam" id="PF09656">
    <property type="entry name" value="PGPGW"/>
    <property type="match status" value="1"/>
</dbReference>
<keyword evidence="2" id="KW-0472">Membrane</keyword>
<organism evidence="3">
    <name type="scientific">freshwater metagenome</name>
    <dbReference type="NCBI Taxonomy" id="449393"/>
    <lineage>
        <taxon>unclassified sequences</taxon>
        <taxon>metagenomes</taxon>
        <taxon>ecological metagenomes</taxon>
    </lineage>
</organism>
<name>A0A6J7J5S3_9ZZZZ</name>